<evidence type="ECO:0000313" key="3">
    <source>
        <dbReference type="Proteomes" id="UP000002640"/>
    </source>
</evidence>
<dbReference type="KEGG" id="psoj:PHYSODRAFT_321055"/>
<dbReference type="RefSeq" id="XP_009514490.1">
    <property type="nucleotide sequence ID" value="XM_009516195.1"/>
</dbReference>
<sequence length="126" mass="13431">MRGLGSFAVLLIAFAAATANATQDAAVCNLLCVQGKKCVVEKGVAKCIPIDCEHKCTKKCSKNEVCEINSADNSQYCYNPCAAVLCLSGTTCQLEQVQCIRAPCPPVAVCKPIKRGYGLRALNEEE</sequence>
<keyword evidence="1" id="KW-0732">Signal</keyword>
<dbReference type="GeneID" id="20644577"/>
<gene>
    <name evidence="2" type="ORF">PHYSODRAFT_321055</name>
</gene>
<evidence type="ECO:0008006" key="4">
    <source>
        <dbReference type="Google" id="ProtNLM"/>
    </source>
</evidence>
<evidence type="ECO:0000313" key="2">
    <source>
        <dbReference type="EMBL" id="EGZ27215.1"/>
    </source>
</evidence>
<keyword evidence="3" id="KW-1185">Reference proteome</keyword>
<accession>G4YP81</accession>
<dbReference type="Proteomes" id="UP000002640">
    <property type="component" value="Unassembled WGS sequence"/>
</dbReference>
<organism evidence="2 3">
    <name type="scientific">Phytophthora sojae (strain P6497)</name>
    <name type="common">Soybean stem and root rot agent</name>
    <name type="synonym">Phytophthora megasperma f. sp. glycines</name>
    <dbReference type="NCBI Taxonomy" id="1094619"/>
    <lineage>
        <taxon>Eukaryota</taxon>
        <taxon>Sar</taxon>
        <taxon>Stramenopiles</taxon>
        <taxon>Oomycota</taxon>
        <taxon>Peronosporomycetes</taxon>
        <taxon>Peronosporales</taxon>
        <taxon>Peronosporaceae</taxon>
        <taxon>Phytophthora</taxon>
    </lineage>
</organism>
<feature type="signal peptide" evidence="1">
    <location>
        <begin position="1"/>
        <end position="21"/>
    </location>
</feature>
<feature type="chain" id="PRO_5003471324" description="TIL domain-containing protein" evidence="1">
    <location>
        <begin position="22"/>
        <end position="126"/>
    </location>
</feature>
<protein>
    <recommendedName>
        <fullName evidence="4">TIL domain-containing protein</fullName>
    </recommendedName>
</protein>
<dbReference type="InParanoid" id="G4YP81"/>
<dbReference type="EMBL" id="JH159151">
    <property type="protein sequence ID" value="EGZ27215.1"/>
    <property type="molecule type" value="Genomic_DNA"/>
</dbReference>
<reference evidence="2 3" key="1">
    <citation type="journal article" date="2006" name="Science">
        <title>Phytophthora genome sequences uncover evolutionary origins and mechanisms of pathogenesis.</title>
        <authorList>
            <person name="Tyler B.M."/>
            <person name="Tripathy S."/>
            <person name="Zhang X."/>
            <person name="Dehal P."/>
            <person name="Jiang R.H."/>
            <person name="Aerts A."/>
            <person name="Arredondo F.D."/>
            <person name="Baxter L."/>
            <person name="Bensasson D."/>
            <person name="Beynon J.L."/>
            <person name="Chapman J."/>
            <person name="Damasceno C.M."/>
            <person name="Dorrance A.E."/>
            <person name="Dou D."/>
            <person name="Dickerman A.W."/>
            <person name="Dubchak I.L."/>
            <person name="Garbelotto M."/>
            <person name="Gijzen M."/>
            <person name="Gordon S.G."/>
            <person name="Govers F."/>
            <person name="Grunwald N.J."/>
            <person name="Huang W."/>
            <person name="Ivors K.L."/>
            <person name="Jones R.W."/>
            <person name="Kamoun S."/>
            <person name="Krampis K."/>
            <person name="Lamour K.H."/>
            <person name="Lee M.K."/>
            <person name="McDonald W.H."/>
            <person name="Medina M."/>
            <person name="Meijer H.J."/>
            <person name="Nordberg E.K."/>
            <person name="Maclean D.J."/>
            <person name="Ospina-Giraldo M.D."/>
            <person name="Morris P.F."/>
            <person name="Phuntumart V."/>
            <person name="Putnam N.H."/>
            <person name="Rash S."/>
            <person name="Rose J.K."/>
            <person name="Sakihama Y."/>
            <person name="Salamov A.A."/>
            <person name="Savidor A."/>
            <person name="Scheuring C.F."/>
            <person name="Smith B.M."/>
            <person name="Sobral B.W."/>
            <person name="Terry A."/>
            <person name="Torto-Alalibo T.A."/>
            <person name="Win J."/>
            <person name="Xu Z."/>
            <person name="Zhang H."/>
            <person name="Grigoriev I.V."/>
            <person name="Rokhsar D.S."/>
            <person name="Boore J.L."/>
        </authorList>
    </citation>
    <scope>NUCLEOTIDE SEQUENCE [LARGE SCALE GENOMIC DNA]</scope>
    <source>
        <strain evidence="2 3">P6497</strain>
    </source>
</reference>
<dbReference type="AlphaFoldDB" id="G4YP81"/>
<proteinExistence type="predicted"/>
<evidence type="ECO:0000256" key="1">
    <source>
        <dbReference type="SAM" id="SignalP"/>
    </source>
</evidence>
<name>G4YP81_PHYSP</name>